<dbReference type="Pfam" id="PF07993">
    <property type="entry name" value="NAD_binding_4"/>
    <property type="match status" value="1"/>
</dbReference>
<evidence type="ECO:0000313" key="4">
    <source>
        <dbReference type="Proteomes" id="UP000007798"/>
    </source>
</evidence>
<name>B4NQ08_DROWI</name>
<comment type="similarity">
    <text evidence="1">Belongs to the fatty acyl-CoA reductase family.</text>
</comment>
<comment type="catalytic activity">
    <reaction evidence="1">
        <text>a long-chain fatty acyl-CoA + 2 NADPH + 2 H(+) = a long-chain primary fatty alcohol + 2 NADP(+) + CoA</text>
        <dbReference type="Rhea" id="RHEA:52716"/>
        <dbReference type="ChEBI" id="CHEBI:15378"/>
        <dbReference type="ChEBI" id="CHEBI:57287"/>
        <dbReference type="ChEBI" id="CHEBI:57783"/>
        <dbReference type="ChEBI" id="CHEBI:58349"/>
        <dbReference type="ChEBI" id="CHEBI:77396"/>
        <dbReference type="ChEBI" id="CHEBI:83139"/>
        <dbReference type="EC" id="1.2.1.84"/>
    </reaction>
</comment>
<dbReference type="PANTHER" id="PTHR11011:SF24">
    <property type="entry name" value="FATTY ACYL-COA REDUCTASE"/>
    <property type="match status" value="1"/>
</dbReference>
<keyword evidence="1" id="KW-0812">Transmembrane</keyword>
<dbReference type="InParanoid" id="B4NQ08"/>
<dbReference type="InterPro" id="IPR026055">
    <property type="entry name" value="FAR"/>
</dbReference>
<dbReference type="HOGENOM" id="CLU_024661_0_2_1"/>
<dbReference type="EMBL" id="CH964291">
    <property type="protein sequence ID" value="EDW86233.1"/>
    <property type="molecule type" value="Genomic_DNA"/>
</dbReference>
<keyword evidence="1" id="KW-0521">NADP</keyword>
<keyword evidence="4" id="KW-1185">Reference proteome</keyword>
<dbReference type="FunCoup" id="B4NQ08">
    <property type="interactions" value="82"/>
</dbReference>
<keyword evidence="1" id="KW-0472">Membrane</keyword>
<dbReference type="KEGG" id="dwi:6653026"/>
<dbReference type="EC" id="1.2.1.84" evidence="1"/>
<keyword evidence="1" id="KW-0560">Oxidoreductase</keyword>
<evidence type="ECO:0000256" key="1">
    <source>
        <dbReference type="RuleBase" id="RU363097"/>
    </source>
</evidence>
<dbReference type="PANTHER" id="PTHR11011">
    <property type="entry name" value="MALE STERILITY PROTEIN 2-RELATED"/>
    <property type="match status" value="1"/>
</dbReference>
<dbReference type="GO" id="GO:0080019">
    <property type="term" value="F:alcohol-forming very long-chain fatty acyl-CoA reductase activity"/>
    <property type="evidence" value="ECO:0007669"/>
    <property type="project" value="InterPro"/>
</dbReference>
<reference evidence="3 4" key="1">
    <citation type="journal article" date="2007" name="Nature">
        <title>Evolution of genes and genomes on the Drosophila phylogeny.</title>
        <authorList>
            <consortium name="Drosophila 12 Genomes Consortium"/>
            <person name="Clark A.G."/>
            <person name="Eisen M.B."/>
            <person name="Smith D.R."/>
            <person name="Bergman C.M."/>
            <person name="Oliver B."/>
            <person name="Markow T.A."/>
            <person name="Kaufman T.C."/>
            <person name="Kellis M."/>
            <person name="Gelbart W."/>
            <person name="Iyer V.N."/>
            <person name="Pollard D.A."/>
            <person name="Sackton T.B."/>
            <person name="Larracuente A.M."/>
            <person name="Singh N.D."/>
            <person name="Abad J.P."/>
            <person name="Abt D.N."/>
            <person name="Adryan B."/>
            <person name="Aguade M."/>
            <person name="Akashi H."/>
            <person name="Anderson W.W."/>
            <person name="Aquadro C.F."/>
            <person name="Ardell D.H."/>
            <person name="Arguello R."/>
            <person name="Artieri C.G."/>
            <person name="Barbash D.A."/>
            <person name="Barker D."/>
            <person name="Barsanti P."/>
            <person name="Batterham P."/>
            <person name="Batzoglou S."/>
            <person name="Begun D."/>
            <person name="Bhutkar A."/>
            <person name="Blanco E."/>
            <person name="Bosak S.A."/>
            <person name="Bradley R.K."/>
            <person name="Brand A.D."/>
            <person name="Brent M.R."/>
            <person name="Brooks A.N."/>
            <person name="Brown R.H."/>
            <person name="Butlin R.K."/>
            <person name="Caggese C."/>
            <person name="Calvi B.R."/>
            <person name="Bernardo de Carvalho A."/>
            <person name="Caspi A."/>
            <person name="Castrezana S."/>
            <person name="Celniker S.E."/>
            <person name="Chang J.L."/>
            <person name="Chapple C."/>
            <person name="Chatterji S."/>
            <person name="Chinwalla A."/>
            <person name="Civetta A."/>
            <person name="Clifton S.W."/>
            <person name="Comeron J.M."/>
            <person name="Costello J.C."/>
            <person name="Coyne J.A."/>
            <person name="Daub J."/>
            <person name="David R.G."/>
            <person name="Delcher A.L."/>
            <person name="Delehaunty K."/>
            <person name="Do C.B."/>
            <person name="Ebling H."/>
            <person name="Edwards K."/>
            <person name="Eickbush T."/>
            <person name="Evans J.D."/>
            <person name="Filipski A."/>
            <person name="Findeiss S."/>
            <person name="Freyhult E."/>
            <person name="Fulton L."/>
            <person name="Fulton R."/>
            <person name="Garcia A.C."/>
            <person name="Gardiner A."/>
            <person name="Garfield D.A."/>
            <person name="Garvin B.E."/>
            <person name="Gibson G."/>
            <person name="Gilbert D."/>
            <person name="Gnerre S."/>
            <person name="Godfrey J."/>
            <person name="Good R."/>
            <person name="Gotea V."/>
            <person name="Gravely B."/>
            <person name="Greenberg A.J."/>
            <person name="Griffiths-Jones S."/>
            <person name="Gross S."/>
            <person name="Guigo R."/>
            <person name="Gustafson E.A."/>
            <person name="Haerty W."/>
            <person name="Hahn M.W."/>
            <person name="Halligan D.L."/>
            <person name="Halpern A.L."/>
            <person name="Halter G.M."/>
            <person name="Han M.V."/>
            <person name="Heger A."/>
            <person name="Hillier L."/>
            <person name="Hinrichs A.S."/>
            <person name="Holmes I."/>
            <person name="Hoskins R.A."/>
            <person name="Hubisz M.J."/>
            <person name="Hultmark D."/>
            <person name="Huntley M.A."/>
            <person name="Jaffe D.B."/>
            <person name="Jagadeeshan S."/>
            <person name="Jeck W.R."/>
            <person name="Johnson J."/>
            <person name="Jones C.D."/>
            <person name="Jordan W.C."/>
            <person name="Karpen G.H."/>
            <person name="Kataoka E."/>
            <person name="Keightley P.D."/>
            <person name="Kheradpour P."/>
            <person name="Kirkness E.F."/>
            <person name="Koerich L.B."/>
            <person name="Kristiansen K."/>
            <person name="Kudrna D."/>
            <person name="Kulathinal R.J."/>
            <person name="Kumar S."/>
            <person name="Kwok R."/>
            <person name="Lander E."/>
            <person name="Langley C.H."/>
            <person name="Lapoint R."/>
            <person name="Lazzaro B.P."/>
            <person name="Lee S.J."/>
            <person name="Levesque L."/>
            <person name="Li R."/>
            <person name="Lin C.F."/>
            <person name="Lin M.F."/>
            <person name="Lindblad-Toh K."/>
            <person name="Llopart A."/>
            <person name="Long M."/>
            <person name="Low L."/>
            <person name="Lozovsky E."/>
            <person name="Lu J."/>
            <person name="Luo M."/>
            <person name="Machado C.A."/>
            <person name="Makalowski W."/>
            <person name="Marzo M."/>
            <person name="Matsuda M."/>
            <person name="Matzkin L."/>
            <person name="McAllister B."/>
            <person name="McBride C.S."/>
            <person name="McKernan B."/>
            <person name="McKernan K."/>
            <person name="Mendez-Lago M."/>
            <person name="Minx P."/>
            <person name="Mollenhauer M.U."/>
            <person name="Montooth K."/>
            <person name="Mount S.M."/>
            <person name="Mu X."/>
            <person name="Myers E."/>
            <person name="Negre B."/>
            <person name="Newfeld S."/>
            <person name="Nielsen R."/>
            <person name="Noor M.A."/>
            <person name="O'Grady P."/>
            <person name="Pachter L."/>
            <person name="Papaceit M."/>
            <person name="Parisi M.J."/>
            <person name="Parisi M."/>
            <person name="Parts L."/>
            <person name="Pedersen J.S."/>
            <person name="Pesole G."/>
            <person name="Phillippy A.M."/>
            <person name="Ponting C.P."/>
            <person name="Pop M."/>
            <person name="Porcelli D."/>
            <person name="Powell J.R."/>
            <person name="Prohaska S."/>
            <person name="Pruitt K."/>
            <person name="Puig M."/>
            <person name="Quesneville H."/>
            <person name="Ram K.R."/>
            <person name="Rand D."/>
            <person name="Rasmussen M.D."/>
            <person name="Reed L.K."/>
            <person name="Reenan R."/>
            <person name="Reily A."/>
            <person name="Remington K.A."/>
            <person name="Rieger T.T."/>
            <person name="Ritchie M.G."/>
            <person name="Robin C."/>
            <person name="Rogers Y.H."/>
            <person name="Rohde C."/>
            <person name="Rozas J."/>
            <person name="Rubenfield M.J."/>
            <person name="Ruiz A."/>
            <person name="Russo S."/>
            <person name="Salzberg S.L."/>
            <person name="Sanchez-Gracia A."/>
            <person name="Saranga D.J."/>
            <person name="Sato H."/>
            <person name="Schaeffer S.W."/>
            <person name="Schatz M.C."/>
            <person name="Schlenke T."/>
            <person name="Schwartz R."/>
            <person name="Segarra C."/>
            <person name="Singh R.S."/>
            <person name="Sirot L."/>
            <person name="Sirota M."/>
            <person name="Sisneros N.B."/>
            <person name="Smith C.D."/>
            <person name="Smith T.F."/>
            <person name="Spieth J."/>
            <person name="Stage D.E."/>
            <person name="Stark A."/>
            <person name="Stephan W."/>
            <person name="Strausberg R.L."/>
            <person name="Strempel S."/>
            <person name="Sturgill D."/>
            <person name="Sutton G."/>
            <person name="Sutton G.G."/>
            <person name="Tao W."/>
            <person name="Teichmann S."/>
            <person name="Tobari Y.N."/>
            <person name="Tomimura Y."/>
            <person name="Tsolas J.M."/>
            <person name="Valente V.L."/>
            <person name="Venter E."/>
            <person name="Venter J.C."/>
            <person name="Vicario S."/>
            <person name="Vieira F.G."/>
            <person name="Vilella A.J."/>
            <person name="Villasante A."/>
            <person name="Walenz B."/>
            <person name="Wang J."/>
            <person name="Wasserman M."/>
            <person name="Watts T."/>
            <person name="Wilson D."/>
            <person name="Wilson R.K."/>
            <person name="Wing R.A."/>
            <person name="Wolfner M.F."/>
            <person name="Wong A."/>
            <person name="Wong G.K."/>
            <person name="Wu C.I."/>
            <person name="Wu G."/>
            <person name="Yamamoto D."/>
            <person name="Yang H.P."/>
            <person name="Yang S.P."/>
            <person name="Yorke J.A."/>
            <person name="Yoshida K."/>
            <person name="Zdobnov E."/>
            <person name="Zhang P."/>
            <person name="Zhang Y."/>
            <person name="Zimin A.V."/>
            <person name="Baldwin J."/>
            <person name="Abdouelleil A."/>
            <person name="Abdulkadir J."/>
            <person name="Abebe A."/>
            <person name="Abera B."/>
            <person name="Abreu J."/>
            <person name="Acer S.C."/>
            <person name="Aftuck L."/>
            <person name="Alexander A."/>
            <person name="An P."/>
            <person name="Anderson E."/>
            <person name="Anderson S."/>
            <person name="Arachi H."/>
            <person name="Azer M."/>
            <person name="Bachantsang P."/>
            <person name="Barry A."/>
            <person name="Bayul T."/>
            <person name="Berlin A."/>
            <person name="Bessette D."/>
            <person name="Bloom T."/>
            <person name="Blye J."/>
            <person name="Boguslavskiy L."/>
            <person name="Bonnet C."/>
            <person name="Boukhgalter B."/>
            <person name="Bourzgui I."/>
            <person name="Brown A."/>
            <person name="Cahill P."/>
            <person name="Channer S."/>
            <person name="Cheshatsang Y."/>
            <person name="Chuda L."/>
            <person name="Citroen M."/>
            <person name="Collymore A."/>
            <person name="Cooke P."/>
            <person name="Costello M."/>
            <person name="D'Aco K."/>
            <person name="Daza R."/>
            <person name="De Haan G."/>
            <person name="DeGray S."/>
            <person name="DeMaso C."/>
            <person name="Dhargay N."/>
            <person name="Dooley K."/>
            <person name="Dooley E."/>
            <person name="Doricent M."/>
            <person name="Dorje P."/>
            <person name="Dorjee K."/>
            <person name="Dupes A."/>
            <person name="Elong R."/>
            <person name="Falk J."/>
            <person name="Farina A."/>
            <person name="Faro S."/>
            <person name="Ferguson D."/>
            <person name="Fisher S."/>
            <person name="Foley C.D."/>
            <person name="Franke A."/>
            <person name="Friedrich D."/>
            <person name="Gadbois L."/>
            <person name="Gearin G."/>
            <person name="Gearin C.R."/>
            <person name="Giannoukos G."/>
            <person name="Goode T."/>
            <person name="Graham J."/>
            <person name="Grandbois E."/>
            <person name="Grewal S."/>
            <person name="Gyaltsen K."/>
            <person name="Hafez N."/>
            <person name="Hagos B."/>
            <person name="Hall J."/>
            <person name="Henson C."/>
            <person name="Hollinger A."/>
            <person name="Honan T."/>
            <person name="Huard M.D."/>
            <person name="Hughes L."/>
            <person name="Hurhula B."/>
            <person name="Husby M.E."/>
            <person name="Kamat A."/>
            <person name="Kanga B."/>
            <person name="Kashin S."/>
            <person name="Khazanovich D."/>
            <person name="Kisner P."/>
            <person name="Lance K."/>
            <person name="Lara M."/>
            <person name="Lee W."/>
            <person name="Lennon N."/>
            <person name="Letendre F."/>
            <person name="LeVine R."/>
            <person name="Lipovsky A."/>
            <person name="Liu X."/>
            <person name="Liu J."/>
            <person name="Liu S."/>
            <person name="Lokyitsang T."/>
            <person name="Lokyitsang Y."/>
            <person name="Lubonja R."/>
            <person name="Lui A."/>
            <person name="MacDonald P."/>
            <person name="Magnisalis V."/>
            <person name="Maru K."/>
            <person name="Matthews C."/>
            <person name="McCusker W."/>
            <person name="McDonough S."/>
            <person name="Mehta T."/>
            <person name="Meldrim J."/>
            <person name="Meneus L."/>
            <person name="Mihai O."/>
            <person name="Mihalev A."/>
            <person name="Mihova T."/>
            <person name="Mittelman R."/>
            <person name="Mlenga V."/>
            <person name="Montmayeur A."/>
            <person name="Mulrain L."/>
            <person name="Navidi A."/>
            <person name="Naylor J."/>
            <person name="Negash T."/>
            <person name="Nguyen T."/>
            <person name="Nguyen N."/>
            <person name="Nicol R."/>
            <person name="Norbu C."/>
            <person name="Norbu N."/>
            <person name="Novod N."/>
            <person name="O'Neill B."/>
            <person name="Osman S."/>
            <person name="Markiewicz E."/>
            <person name="Oyono O.L."/>
            <person name="Patti C."/>
            <person name="Phunkhang P."/>
            <person name="Pierre F."/>
            <person name="Priest M."/>
            <person name="Raghuraman S."/>
            <person name="Rege F."/>
            <person name="Reyes R."/>
            <person name="Rise C."/>
            <person name="Rogov P."/>
            <person name="Ross K."/>
            <person name="Ryan E."/>
            <person name="Settipalli S."/>
            <person name="Shea T."/>
            <person name="Sherpa N."/>
            <person name="Shi L."/>
            <person name="Shih D."/>
            <person name="Sparrow T."/>
            <person name="Spaulding J."/>
            <person name="Stalker J."/>
            <person name="Stange-Thomann N."/>
            <person name="Stavropoulos S."/>
            <person name="Stone C."/>
            <person name="Strader C."/>
            <person name="Tesfaye S."/>
            <person name="Thomson T."/>
            <person name="Thoulutsang Y."/>
            <person name="Thoulutsang D."/>
            <person name="Topham K."/>
            <person name="Topping I."/>
            <person name="Tsamla T."/>
            <person name="Vassiliev H."/>
            <person name="Vo A."/>
            <person name="Wangchuk T."/>
            <person name="Wangdi T."/>
            <person name="Weiand M."/>
            <person name="Wilkinson J."/>
            <person name="Wilson A."/>
            <person name="Yadav S."/>
            <person name="Young G."/>
            <person name="Yu Q."/>
            <person name="Zembek L."/>
            <person name="Zhong D."/>
            <person name="Zimmer A."/>
            <person name="Zwirko Z."/>
            <person name="Jaffe D.B."/>
            <person name="Alvarez P."/>
            <person name="Brockman W."/>
            <person name="Butler J."/>
            <person name="Chin C."/>
            <person name="Gnerre S."/>
            <person name="Grabherr M."/>
            <person name="Kleber M."/>
            <person name="Mauceli E."/>
            <person name="MacCallum I."/>
        </authorList>
    </citation>
    <scope>NUCLEOTIDE SEQUENCE [LARGE SCALE GENOMIC DNA]</scope>
    <source>
        <strain evidence="4">Tucson 14030-0811.24</strain>
    </source>
</reference>
<feature type="domain" description="Thioester reductase (TE)" evidence="2">
    <location>
        <begin position="18"/>
        <end position="286"/>
    </location>
</feature>
<dbReference type="Proteomes" id="UP000007798">
    <property type="component" value="Unassembled WGS sequence"/>
</dbReference>
<dbReference type="InterPro" id="IPR013120">
    <property type="entry name" value="FAR_NAD-bd"/>
</dbReference>
<keyword evidence="1" id="KW-1133">Transmembrane helix</keyword>
<dbReference type="SUPFAM" id="SSF51735">
    <property type="entry name" value="NAD(P)-binding Rossmann-fold domains"/>
    <property type="match status" value="1"/>
</dbReference>
<keyword evidence="1" id="KW-0443">Lipid metabolism</keyword>
<protein>
    <recommendedName>
        <fullName evidence="1">Fatty acyl-CoA reductase</fullName>
        <ecNumber evidence="1">1.2.1.84</ecNumber>
    </recommendedName>
</protein>
<dbReference type="Gene3D" id="3.40.50.720">
    <property type="entry name" value="NAD(P)-binding Rossmann-like Domain"/>
    <property type="match status" value="1"/>
</dbReference>
<dbReference type="CDD" id="cd05236">
    <property type="entry name" value="FAR-N_SDR_e"/>
    <property type="match status" value="1"/>
</dbReference>
<dbReference type="OrthoDB" id="429813at2759"/>
<evidence type="ECO:0000313" key="3">
    <source>
        <dbReference type="EMBL" id="EDW86233.1"/>
    </source>
</evidence>
<gene>
    <name evidence="3" type="primary">Dwil\GK16981</name>
    <name evidence="3" type="ORF">Dwil_GK16981</name>
</gene>
<dbReference type="STRING" id="7260.B4NQ08"/>
<feature type="transmembrane region" description="Helical" evidence="1">
    <location>
        <begin position="476"/>
        <end position="498"/>
    </location>
</feature>
<sequence>MSLSMPVGEFFENSEIFVTGGSGVVGKALIEKLLRSCNVRRIYVLMRTRHHLGAEERLQKMRKAHIFHVLRKERPEQLDKLVAISGDVSLPGLGLDQAAKELMSEVTFVYHCAATVRFDEPLRKALRLNVGGTLEAIKFAQTLKNLRMFMHVSTFFSNPYLERVEPKHYSSPMDWRTCLRLVDKIQDDDLLDALTRKIIVGFPNTYTFTKNLAESLINDYREQLPVVVYRPSIVLFAVNDPSPGFAPSLMGAMGLFSLVGTGILKTVYLGKNIHLDITPQDIGIKSMLCYTQSAYNSYHQSDPPKDLLVFQCSSRTHIPHTFTEMAEQMDNLSLWEAMPFQKSLLLPGCHYTDKRWLYQFLVFTKQILPALLVDMLLSLCGRKPVVLGIVRKAYLTLEVMKPFMFNNYLSPGTTNVKYLIDYNRGTDFEMGTYEYPVTNELMVVKCQDMLQSIRHDLLKEDPRTLERSKRILRFKLYFYQAIRLLLVYKVLKFLWIYYFT</sequence>
<keyword evidence="1" id="KW-0444">Lipid biosynthesis</keyword>
<dbReference type="OMA" id="CNVRRIY"/>
<dbReference type="eggNOG" id="KOG1221">
    <property type="taxonomic scope" value="Eukaryota"/>
</dbReference>
<comment type="function">
    <text evidence="1">Catalyzes the reduction of fatty acyl-CoA to fatty alcohols.</text>
</comment>
<dbReference type="InterPro" id="IPR036291">
    <property type="entry name" value="NAD(P)-bd_dom_sf"/>
</dbReference>
<organism evidence="3 4">
    <name type="scientific">Drosophila willistoni</name>
    <name type="common">Fruit fly</name>
    <dbReference type="NCBI Taxonomy" id="7260"/>
    <lineage>
        <taxon>Eukaryota</taxon>
        <taxon>Metazoa</taxon>
        <taxon>Ecdysozoa</taxon>
        <taxon>Arthropoda</taxon>
        <taxon>Hexapoda</taxon>
        <taxon>Insecta</taxon>
        <taxon>Pterygota</taxon>
        <taxon>Neoptera</taxon>
        <taxon>Endopterygota</taxon>
        <taxon>Diptera</taxon>
        <taxon>Brachycera</taxon>
        <taxon>Muscomorpha</taxon>
        <taxon>Ephydroidea</taxon>
        <taxon>Drosophilidae</taxon>
        <taxon>Drosophila</taxon>
        <taxon>Sophophora</taxon>
    </lineage>
</organism>
<dbReference type="AlphaFoldDB" id="B4NQ08"/>
<proteinExistence type="inferred from homology"/>
<dbReference type="GO" id="GO:0035336">
    <property type="term" value="P:long-chain fatty-acyl-CoA metabolic process"/>
    <property type="evidence" value="ECO:0007669"/>
    <property type="project" value="TreeGrafter"/>
</dbReference>
<dbReference type="GO" id="GO:0005777">
    <property type="term" value="C:peroxisome"/>
    <property type="evidence" value="ECO:0007669"/>
    <property type="project" value="TreeGrafter"/>
</dbReference>
<evidence type="ECO:0000259" key="2">
    <source>
        <dbReference type="Pfam" id="PF07993"/>
    </source>
</evidence>
<accession>B4NQ08</accession>
<dbReference type="GO" id="GO:0102965">
    <property type="term" value="F:alcohol-forming long-chain fatty acyl-CoA reductase activity"/>
    <property type="evidence" value="ECO:0007669"/>
    <property type="project" value="UniProtKB-EC"/>
</dbReference>
<dbReference type="PhylomeDB" id="B4NQ08"/>